<keyword evidence="6" id="KW-1185">Reference proteome</keyword>
<dbReference type="GO" id="GO:0003700">
    <property type="term" value="F:DNA-binding transcription factor activity"/>
    <property type="evidence" value="ECO:0007669"/>
    <property type="project" value="InterPro"/>
</dbReference>
<dbReference type="PANTHER" id="PTHR43280:SF32">
    <property type="entry name" value="TRANSCRIPTIONAL REGULATORY PROTEIN"/>
    <property type="match status" value="1"/>
</dbReference>
<name>A0A6I2MNJ0_9FLAO</name>
<accession>A0A6I2MNJ0</accession>
<comment type="caution">
    <text evidence="5">The sequence shown here is derived from an EMBL/GenBank/DDBJ whole genome shotgun (WGS) entry which is preliminary data.</text>
</comment>
<evidence type="ECO:0000313" key="5">
    <source>
        <dbReference type="EMBL" id="MRX64055.1"/>
    </source>
</evidence>
<dbReference type="GO" id="GO:0043565">
    <property type="term" value="F:sequence-specific DNA binding"/>
    <property type="evidence" value="ECO:0007669"/>
    <property type="project" value="InterPro"/>
</dbReference>
<evidence type="ECO:0000256" key="2">
    <source>
        <dbReference type="ARBA" id="ARBA00023125"/>
    </source>
</evidence>
<dbReference type="Proteomes" id="UP000443153">
    <property type="component" value="Unassembled WGS sequence"/>
</dbReference>
<protein>
    <submittedName>
        <fullName evidence="5">Helix-turn-helix domain-containing protein</fullName>
    </submittedName>
</protein>
<sequence>MTTFITIDSITKVHKLLGLKPPKHPLVSVISVEDMQHHMDLGNARISLDLFVISLKEGVQCNFGYGRNSYDFTNGTIVFSKPGQVLTPQSATVSENPTGWMLFFHPDIIRKSGLGKNIDNYSFFSYEVFEALHLSEEEKMTVTELISKIEKEYQQQIDKHSQKLIISNIELLLDYCLRYYDRQFYVRTNLNQDHVTKFEAFLRTYFQSDKPSELGIPTVKYCGEQLHMSSNYLSDLLKKETGKSAKDHIDTFVVNKAKNKLMGSTASISEIAFDLGFDYPQHFSTLFKKKTGISPAKYRTLN</sequence>
<dbReference type="PANTHER" id="PTHR43280">
    <property type="entry name" value="ARAC-FAMILY TRANSCRIPTIONAL REGULATOR"/>
    <property type="match status" value="1"/>
</dbReference>
<dbReference type="Gene3D" id="1.10.10.60">
    <property type="entry name" value="Homeodomain-like"/>
    <property type="match status" value="2"/>
</dbReference>
<gene>
    <name evidence="5" type="ORF">GJ691_07720</name>
</gene>
<dbReference type="SMART" id="SM00342">
    <property type="entry name" value="HTH_ARAC"/>
    <property type="match status" value="1"/>
</dbReference>
<dbReference type="EMBL" id="WKJH01000004">
    <property type="protein sequence ID" value="MRX64055.1"/>
    <property type="molecule type" value="Genomic_DNA"/>
</dbReference>
<keyword evidence="1" id="KW-0805">Transcription regulation</keyword>
<dbReference type="SUPFAM" id="SSF46689">
    <property type="entry name" value="Homeodomain-like"/>
    <property type="match status" value="1"/>
</dbReference>
<dbReference type="InterPro" id="IPR009057">
    <property type="entry name" value="Homeodomain-like_sf"/>
</dbReference>
<reference evidence="5 6" key="1">
    <citation type="submission" date="2019-11" db="EMBL/GenBank/DDBJ databases">
        <title>Maribacter lutea sp. nov., a marine bacterium isolated from intertidal sand.</title>
        <authorList>
            <person name="Liu A."/>
        </authorList>
    </citation>
    <scope>NUCLEOTIDE SEQUENCE [LARGE SCALE GENOMIC DNA]</scope>
    <source>
        <strain evidence="5 6">RZ05</strain>
    </source>
</reference>
<dbReference type="AlphaFoldDB" id="A0A6I2MNJ0"/>
<dbReference type="OrthoDB" id="2600165at2"/>
<evidence type="ECO:0000313" key="6">
    <source>
        <dbReference type="Proteomes" id="UP000443153"/>
    </source>
</evidence>
<feature type="domain" description="HTH araC/xylS-type" evidence="4">
    <location>
        <begin position="196"/>
        <end position="301"/>
    </location>
</feature>
<keyword evidence="2" id="KW-0238">DNA-binding</keyword>
<dbReference type="Pfam" id="PF12833">
    <property type="entry name" value="HTH_18"/>
    <property type="match status" value="1"/>
</dbReference>
<keyword evidence="3" id="KW-0804">Transcription</keyword>
<evidence type="ECO:0000256" key="3">
    <source>
        <dbReference type="ARBA" id="ARBA00023163"/>
    </source>
</evidence>
<dbReference type="InterPro" id="IPR018060">
    <property type="entry name" value="HTH_AraC"/>
</dbReference>
<evidence type="ECO:0000259" key="4">
    <source>
        <dbReference type="PROSITE" id="PS01124"/>
    </source>
</evidence>
<dbReference type="RefSeq" id="WP_154365502.1">
    <property type="nucleotide sequence ID" value="NZ_WKJH01000004.1"/>
</dbReference>
<organism evidence="5 6">
    <name type="scientific">Maribacter luteus</name>
    <dbReference type="NCBI Taxonomy" id="2594478"/>
    <lineage>
        <taxon>Bacteria</taxon>
        <taxon>Pseudomonadati</taxon>
        <taxon>Bacteroidota</taxon>
        <taxon>Flavobacteriia</taxon>
        <taxon>Flavobacteriales</taxon>
        <taxon>Flavobacteriaceae</taxon>
        <taxon>Maribacter</taxon>
    </lineage>
</organism>
<dbReference type="PROSITE" id="PS01124">
    <property type="entry name" value="HTH_ARAC_FAMILY_2"/>
    <property type="match status" value="1"/>
</dbReference>
<dbReference type="PRINTS" id="PR00032">
    <property type="entry name" value="HTHARAC"/>
</dbReference>
<dbReference type="InterPro" id="IPR020449">
    <property type="entry name" value="Tscrpt_reg_AraC-type_HTH"/>
</dbReference>
<evidence type="ECO:0000256" key="1">
    <source>
        <dbReference type="ARBA" id="ARBA00023015"/>
    </source>
</evidence>
<proteinExistence type="predicted"/>